<feature type="coiled-coil region" evidence="2">
    <location>
        <begin position="95"/>
        <end position="122"/>
    </location>
</feature>
<organism evidence="4 5">
    <name type="scientific">Kineobactrum sediminis</name>
    <dbReference type="NCBI Taxonomy" id="1905677"/>
    <lineage>
        <taxon>Bacteria</taxon>
        <taxon>Pseudomonadati</taxon>
        <taxon>Pseudomonadota</taxon>
        <taxon>Gammaproteobacteria</taxon>
        <taxon>Cellvibrionales</taxon>
        <taxon>Halieaceae</taxon>
        <taxon>Kineobactrum</taxon>
    </lineage>
</organism>
<dbReference type="PANTHER" id="PTHR30386:SF19">
    <property type="entry name" value="MULTIDRUG EXPORT PROTEIN EMRA-RELATED"/>
    <property type="match status" value="1"/>
</dbReference>
<evidence type="ECO:0000313" key="4">
    <source>
        <dbReference type="EMBL" id="PLW84462.1"/>
    </source>
</evidence>
<dbReference type="Pfam" id="PF25963">
    <property type="entry name" value="Beta-barrel_AAEA"/>
    <property type="match status" value="1"/>
</dbReference>
<dbReference type="Gene3D" id="2.40.50.100">
    <property type="match status" value="1"/>
</dbReference>
<evidence type="ECO:0000259" key="3">
    <source>
        <dbReference type="Pfam" id="PF25963"/>
    </source>
</evidence>
<evidence type="ECO:0000313" key="5">
    <source>
        <dbReference type="Proteomes" id="UP000234845"/>
    </source>
</evidence>
<dbReference type="SUPFAM" id="SSF111369">
    <property type="entry name" value="HlyD-like secretion proteins"/>
    <property type="match status" value="1"/>
</dbReference>
<name>A0A2N5Y7U1_9GAMM</name>
<accession>A0A2N5Y7U1</accession>
<proteinExistence type="predicted"/>
<dbReference type="OrthoDB" id="9811754at2"/>
<dbReference type="PANTHER" id="PTHR30386">
    <property type="entry name" value="MEMBRANE FUSION SUBUNIT OF EMRAB-TOLC MULTIDRUG EFFLUX PUMP"/>
    <property type="match status" value="1"/>
</dbReference>
<reference evidence="5" key="1">
    <citation type="submission" date="2017-11" db="EMBL/GenBank/DDBJ databases">
        <title>The draft genome sequence of Chromatocurvus sp. F02.</title>
        <authorList>
            <person name="Du Z.-J."/>
            <person name="Chang Y.-Q."/>
        </authorList>
    </citation>
    <scope>NUCLEOTIDE SEQUENCE [LARGE SCALE GENOMIC DNA]</scope>
    <source>
        <strain evidence="5">F02</strain>
    </source>
</reference>
<dbReference type="Proteomes" id="UP000234845">
    <property type="component" value="Unassembled WGS sequence"/>
</dbReference>
<comment type="subcellular location">
    <subcellularLocation>
        <location evidence="1">Cell envelope</location>
    </subcellularLocation>
</comment>
<dbReference type="InterPro" id="IPR050739">
    <property type="entry name" value="MFP"/>
</dbReference>
<dbReference type="Gene3D" id="2.40.30.170">
    <property type="match status" value="1"/>
</dbReference>
<keyword evidence="5" id="KW-1185">Reference proteome</keyword>
<protein>
    <submittedName>
        <fullName evidence="4">HlyD family secretion protein</fullName>
    </submittedName>
</protein>
<feature type="domain" description="p-hydroxybenzoic acid efflux pump subunit AaeA-like beta-barrel" evidence="3">
    <location>
        <begin position="227"/>
        <end position="318"/>
    </location>
</feature>
<gene>
    <name evidence="4" type="ORF">CWI75_02345</name>
</gene>
<dbReference type="GO" id="GO:0055085">
    <property type="term" value="P:transmembrane transport"/>
    <property type="evidence" value="ECO:0007669"/>
    <property type="project" value="InterPro"/>
</dbReference>
<dbReference type="AlphaFoldDB" id="A0A2N5Y7U1"/>
<dbReference type="EMBL" id="PKLZ01000001">
    <property type="protein sequence ID" value="PLW84462.1"/>
    <property type="molecule type" value="Genomic_DNA"/>
</dbReference>
<evidence type="ECO:0000256" key="2">
    <source>
        <dbReference type="SAM" id="Coils"/>
    </source>
</evidence>
<dbReference type="GO" id="GO:0030313">
    <property type="term" value="C:cell envelope"/>
    <property type="evidence" value="ECO:0007669"/>
    <property type="project" value="UniProtKB-SubCell"/>
</dbReference>
<keyword evidence="2" id="KW-0175">Coiled coil</keyword>
<sequence length="345" mass="36562">MGLGIALAIALGLWFSLGGRNSVSTENAYIKAGKLALAGEVSSVIKTVLVAANQPVSQGQLLVQLEDQPFRLAVSEAEAHLAQVRNQILGRRADYAEIEAELQQARQDADYYQRQLARNQNLGPAAISESQLDESRQLLTRSRARIAINLQKLASLRAALGGGPDVALAAQADIQVAQAQLDRALYQLSRTRIEAPVDGVIANDVPQAGEMSPAGFSLISMLDTSELWVEANLKETQLEHIRPGQTAEVKIDAYPGQRLRAEVASLSAASGSEFAMIPAQNASGNWVKVVQRIPVRLRLLQTEGAPVLRAGMSAEVHIDVSSARANSAKVGASAIGGADVAAIAP</sequence>
<evidence type="ECO:0000256" key="1">
    <source>
        <dbReference type="ARBA" id="ARBA00004196"/>
    </source>
</evidence>
<comment type="caution">
    <text evidence="4">The sequence shown here is derived from an EMBL/GenBank/DDBJ whole genome shotgun (WGS) entry which is preliminary data.</text>
</comment>
<dbReference type="Gene3D" id="1.10.287.470">
    <property type="entry name" value="Helix hairpin bin"/>
    <property type="match status" value="1"/>
</dbReference>
<dbReference type="InterPro" id="IPR058634">
    <property type="entry name" value="AaeA-lik-b-barrel"/>
</dbReference>